<dbReference type="GO" id="GO:0008168">
    <property type="term" value="F:methyltransferase activity"/>
    <property type="evidence" value="ECO:0007669"/>
    <property type="project" value="UniProtKB-KW"/>
</dbReference>
<dbReference type="Proteomes" id="UP000002218">
    <property type="component" value="Chromosome"/>
</dbReference>
<sequence length="139" mass="14870">MTITLNPYLNWRGSARSAMEFYQSVFGGELTASTFKEFGMPVAPEEENLIMHSQLVSPILTLMGADVPAEMPFTENANGSISLSGGAEDEDQLTGFWQGLSDGATVTAPLDKAPWGDTFGMLTDKFGVSWLVNIAGAQA</sequence>
<dbReference type="InParanoid" id="C8X9L6"/>
<dbReference type="RefSeq" id="WP_015748053.1">
    <property type="nucleotide sequence ID" value="NC_013235.1"/>
</dbReference>
<dbReference type="EMBL" id="CP001737">
    <property type="protein sequence ID" value="ACV79174.1"/>
    <property type="molecule type" value="Genomic_DNA"/>
</dbReference>
<dbReference type="STRING" id="479431.Namu_2829"/>
<keyword evidence="2" id="KW-0808">Transferase</keyword>
<dbReference type="SUPFAM" id="SSF54593">
    <property type="entry name" value="Glyoxalase/Bleomycin resistance protein/Dihydroxybiphenyl dioxygenase"/>
    <property type="match status" value="1"/>
</dbReference>
<evidence type="ECO:0000313" key="2">
    <source>
        <dbReference type="EMBL" id="ACV79174.1"/>
    </source>
</evidence>
<dbReference type="GO" id="GO:0032259">
    <property type="term" value="P:methylation"/>
    <property type="evidence" value="ECO:0007669"/>
    <property type="project" value="UniProtKB-KW"/>
</dbReference>
<dbReference type="Gene3D" id="3.10.180.10">
    <property type="entry name" value="2,3-Dihydroxybiphenyl 1,2-Dioxygenase, domain 1"/>
    <property type="match status" value="1"/>
</dbReference>
<dbReference type="PANTHER" id="PTHR33990">
    <property type="entry name" value="PROTEIN YJDN-RELATED"/>
    <property type="match status" value="1"/>
</dbReference>
<dbReference type="CDD" id="cd06588">
    <property type="entry name" value="PhnB_like"/>
    <property type="match status" value="1"/>
</dbReference>
<accession>C8X9L6</accession>
<dbReference type="KEGG" id="nml:Namu_2829"/>
<feature type="domain" description="PhnB-like" evidence="1">
    <location>
        <begin position="6"/>
        <end position="132"/>
    </location>
</feature>
<protein>
    <submittedName>
        <fullName evidence="2">3-demethylubiquinone-9 3-methyltransferase</fullName>
    </submittedName>
</protein>
<keyword evidence="2" id="KW-0830">Ubiquinone</keyword>
<dbReference type="InterPro" id="IPR028973">
    <property type="entry name" value="PhnB-like"/>
</dbReference>
<proteinExistence type="predicted"/>
<dbReference type="InterPro" id="IPR029068">
    <property type="entry name" value="Glyas_Bleomycin-R_OHBP_Dase"/>
</dbReference>
<evidence type="ECO:0000259" key="1">
    <source>
        <dbReference type="Pfam" id="PF06983"/>
    </source>
</evidence>
<dbReference type="Pfam" id="PF06983">
    <property type="entry name" value="3-dmu-9_3-mt"/>
    <property type="match status" value="1"/>
</dbReference>
<dbReference type="OrthoDB" id="9795306at2"/>
<dbReference type="HOGENOM" id="CLU_046006_17_2_11"/>
<evidence type="ECO:0000313" key="3">
    <source>
        <dbReference type="Proteomes" id="UP000002218"/>
    </source>
</evidence>
<reference evidence="3" key="1">
    <citation type="submission" date="2009-09" db="EMBL/GenBank/DDBJ databases">
        <title>The complete genome of Nakamurella multipartita DSM 44233.</title>
        <authorList>
            <consortium name="US DOE Joint Genome Institute (JGI-PGF)"/>
            <person name="Lucas S."/>
            <person name="Copeland A."/>
            <person name="Lapidus A."/>
            <person name="Glavina del Rio T."/>
            <person name="Dalin E."/>
            <person name="Tice H."/>
            <person name="Bruce D."/>
            <person name="Goodwin L."/>
            <person name="Pitluck S."/>
            <person name="Kyrpides N."/>
            <person name="Mavromatis K."/>
            <person name="Ivanova N."/>
            <person name="Ovchinnikova G."/>
            <person name="Sims D."/>
            <person name="Meincke L."/>
            <person name="Brettin T."/>
            <person name="Detter J.C."/>
            <person name="Han C."/>
            <person name="Larimer F."/>
            <person name="Land M."/>
            <person name="Hauser L."/>
            <person name="Markowitz V."/>
            <person name="Cheng J.-F."/>
            <person name="Hugenholtz P."/>
            <person name="Woyke T."/>
            <person name="Wu D."/>
            <person name="Klenk H.-P."/>
            <person name="Eisen J.A."/>
        </authorList>
    </citation>
    <scope>NUCLEOTIDE SEQUENCE [LARGE SCALE GENOMIC DNA]</scope>
    <source>
        <strain evidence="3">ATCC 700099 / DSM 44233 / CIP 104796 / JCM 9543 / NBRC 105858 / Y-104</strain>
    </source>
</reference>
<reference evidence="2 3" key="2">
    <citation type="journal article" date="2010" name="Stand. Genomic Sci.">
        <title>Complete genome sequence of Nakamurella multipartita type strain (Y-104).</title>
        <authorList>
            <person name="Tice H."/>
            <person name="Mayilraj S."/>
            <person name="Sims D."/>
            <person name="Lapidus A."/>
            <person name="Nolan M."/>
            <person name="Lucas S."/>
            <person name="Glavina Del Rio T."/>
            <person name="Copeland A."/>
            <person name="Cheng J.F."/>
            <person name="Meincke L."/>
            <person name="Bruce D."/>
            <person name="Goodwin L."/>
            <person name="Pitluck S."/>
            <person name="Ivanova N."/>
            <person name="Mavromatis K."/>
            <person name="Ovchinnikova G."/>
            <person name="Pati A."/>
            <person name="Chen A."/>
            <person name="Palaniappan K."/>
            <person name="Land M."/>
            <person name="Hauser L."/>
            <person name="Chang Y.J."/>
            <person name="Jeffries C.D."/>
            <person name="Detter J.C."/>
            <person name="Brettin T."/>
            <person name="Rohde M."/>
            <person name="Goker M."/>
            <person name="Bristow J."/>
            <person name="Eisen J.A."/>
            <person name="Markowitz V."/>
            <person name="Hugenholtz P."/>
            <person name="Kyrpides N.C."/>
            <person name="Klenk H.P."/>
            <person name="Chen F."/>
        </authorList>
    </citation>
    <scope>NUCLEOTIDE SEQUENCE [LARGE SCALE GENOMIC DNA]</scope>
    <source>
        <strain evidence="3">ATCC 700099 / DSM 44233 / CIP 104796 / JCM 9543 / NBRC 105858 / Y-104</strain>
    </source>
</reference>
<name>C8X9L6_NAKMY</name>
<keyword evidence="3" id="KW-1185">Reference proteome</keyword>
<dbReference type="PANTHER" id="PTHR33990:SF1">
    <property type="entry name" value="PROTEIN YJDN"/>
    <property type="match status" value="1"/>
</dbReference>
<dbReference type="AlphaFoldDB" id="C8X9L6"/>
<dbReference type="eggNOG" id="COG2764">
    <property type="taxonomic scope" value="Bacteria"/>
</dbReference>
<keyword evidence="2" id="KW-0489">Methyltransferase</keyword>
<organism evidence="2 3">
    <name type="scientific">Nakamurella multipartita (strain ATCC 700099 / DSM 44233 / CIP 104796 / JCM 9543 / NBRC 105858 / Y-104)</name>
    <name type="common">Microsphaera multipartita</name>
    <dbReference type="NCBI Taxonomy" id="479431"/>
    <lineage>
        <taxon>Bacteria</taxon>
        <taxon>Bacillati</taxon>
        <taxon>Actinomycetota</taxon>
        <taxon>Actinomycetes</taxon>
        <taxon>Nakamurellales</taxon>
        <taxon>Nakamurellaceae</taxon>
        <taxon>Nakamurella</taxon>
    </lineage>
</organism>
<gene>
    <name evidence="2" type="ordered locus">Namu_2829</name>
</gene>